<dbReference type="PROSITE" id="PS51257">
    <property type="entry name" value="PROKAR_LIPOPROTEIN"/>
    <property type="match status" value="1"/>
</dbReference>
<sequence>MKRIFVLCLLSFMIVGCQETKDTPTTQQETTAQLIETDDSWGIELYVEDVTSTSLTLFCSQNGGEITGELQTGEKYWIEQKVDDKWQELKPLENPVWPSDALIIQQNQLTSWDIDWQSLYGELSTGKYRIGKEIDDLREAADYDEKSYYGEFVIE</sequence>
<dbReference type="Pfam" id="PF20251">
    <property type="entry name" value="Big_14"/>
    <property type="match status" value="1"/>
</dbReference>
<dbReference type="RefSeq" id="WP_290141028.1">
    <property type="nucleotide sequence ID" value="NZ_CP101620.1"/>
</dbReference>
<proteinExistence type="predicted"/>
<keyword evidence="3" id="KW-1185">Reference proteome</keyword>
<evidence type="ECO:0000259" key="1">
    <source>
        <dbReference type="Pfam" id="PF20251"/>
    </source>
</evidence>
<dbReference type="EMBL" id="CP101620">
    <property type="protein sequence ID" value="UTY39704.1"/>
    <property type="molecule type" value="Genomic_DNA"/>
</dbReference>
<gene>
    <name evidence="2" type="ORF">NMU03_02495</name>
</gene>
<evidence type="ECO:0000313" key="2">
    <source>
        <dbReference type="EMBL" id="UTY39704.1"/>
    </source>
</evidence>
<organism evidence="2 3">
    <name type="scientific">Allocoprobacillus halotolerans</name>
    <dbReference type="NCBI Taxonomy" id="2944914"/>
    <lineage>
        <taxon>Bacteria</taxon>
        <taxon>Bacillati</taxon>
        <taxon>Bacillota</taxon>
        <taxon>Erysipelotrichia</taxon>
        <taxon>Erysipelotrichales</taxon>
        <taxon>Erysipelotrichaceae</taxon>
        <taxon>Allocoprobacillus</taxon>
    </lineage>
</organism>
<reference evidence="2" key="1">
    <citation type="submission" date="2022-07" db="EMBL/GenBank/DDBJ databases">
        <title>Faecal culturing of patients with breast cancer.</title>
        <authorList>
            <person name="Teng N.M.Y."/>
            <person name="Kiu R."/>
            <person name="Evans R."/>
            <person name="Baker D.J."/>
            <person name="Zenner C."/>
            <person name="Robinson S.D."/>
            <person name="Hall L.J."/>
        </authorList>
    </citation>
    <scope>NUCLEOTIDE SEQUENCE</scope>
    <source>
        <strain evidence="2">LH1062</strain>
    </source>
</reference>
<feature type="domain" description="Bacterial Ig-like" evidence="1">
    <location>
        <begin position="41"/>
        <end position="141"/>
    </location>
</feature>
<protein>
    <recommendedName>
        <fullName evidence="1">Bacterial Ig-like domain-containing protein</fullName>
    </recommendedName>
</protein>
<accession>A0ABY5I5Q3</accession>
<evidence type="ECO:0000313" key="3">
    <source>
        <dbReference type="Proteomes" id="UP001060112"/>
    </source>
</evidence>
<dbReference type="InterPro" id="IPR046878">
    <property type="entry name" value="Big_14"/>
</dbReference>
<dbReference type="Proteomes" id="UP001060112">
    <property type="component" value="Chromosome"/>
</dbReference>
<name>A0ABY5I5Q3_9FIRM</name>